<protein>
    <submittedName>
        <fullName evidence="1">Uncharacterized protein</fullName>
    </submittedName>
</protein>
<proteinExistence type="predicted"/>
<name>A0A7J2TKG8_ARCFL</name>
<dbReference type="EMBL" id="DSLA01000132">
    <property type="protein sequence ID" value="HEH36107.1"/>
    <property type="molecule type" value="Genomic_DNA"/>
</dbReference>
<comment type="caution">
    <text evidence="1">The sequence shown here is derived from an EMBL/GenBank/DDBJ whole genome shotgun (WGS) entry which is preliminary data.</text>
</comment>
<reference evidence="1" key="1">
    <citation type="journal article" date="2020" name="mSystems">
        <title>Genome- and Community-Level Interaction Insights into Carbon Utilization and Element Cycling Functions of Hydrothermarchaeota in Hydrothermal Sediment.</title>
        <authorList>
            <person name="Zhou Z."/>
            <person name="Liu Y."/>
            <person name="Xu W."/>
            <person name="Pan J."/>
            <person name="Luo Z.H."/>
            <person name="Li M."/>
        </authorList>
    </citation>
    <scope>NUCLEOTIDE SEQUENCE [LARGE SCALE GENOMIC DNA]</scope>
    <source>
        <strain evidence="1">SpSt-26</strain>
    </source>
</reference>
<gene>
    <name evidence="1" type="ORF">ENP88_08285</name>
</gene>
<accession>A0A7J2TKG8</accession>
<dbReference type="AlphaFoldDB" id="A0A7J2TKG8"/>
<evidence type="ECO:0000313" key="1">
    <source>
        <dbReference type="EMBL" id="HEH36107.1"/>
    </source>
</evidence>
<organism evidence="1">
    <name type="scientific">Archaeoglobus fulgidus</name>
    <dbReference type="NCBI Taxonomy" id="2234"/>
    <lineage>
        <taxon>Archaea</taxon>
        <taxon>Methanobacteriati</taxon>
        <taxon>Methanobacteriota</taxon>
        <taxon>Archaeoglobi</taxon>
        <taxon>Archaeoglobales</taxon>
        <taxon>Archaeoglobaceae</taxon>
        <taxon>Archaeoglobus</taxon>
    </lineage>
</organism>
<sequence>MEYWKKESWIGYLKNDVSPLYESCLSILNLWKMLNEFDGKLLSDLIKDFPKIELVFVTGTSPPEKYEENGLAYICRINEMIWYLFTSESFQSVLRLVVDHLSDPLWEWIKQFKVTFSHECYFMGSSLDSYESLSRLEERLQAIFISIAEIVMGGEGSTYLGKSVGGR</sequence>